<reference evidence="1" key="1">
    <citation type="submission" date="2019-04" db="EMBL/GenBank/DDBJ databases">
        <title>Microbes associate with the intestines of laboratory mice.</title>
        <authorList>
            <person name="Navarre W."/>
            <person name="Wong E."/>
            <person name="Huang K."/>
            <person name="Tropini C."/>
            <person name="Ng K."/>
            <person name="Yu B."/>
        </authorList>
    </citation>
    <scope>NUCLEOTIDE SEQUENCE</scope>
    <source>
        <strain evidence="1">NM72_1-8</strain>
    </source>
</reference>
<evidence type="ECO:0000313" key="2">
    <source>
        <dbReference type="Proteomes" id="UP000307720"/>
    </source>
</evidence>
<sequence length="62" mass="7140">MVQRNRQRYYPGTSTEITAPLFIYQCACGRREWFTSPERVTPEYKCPVCGRPGVRQVAAGKE</sequence>
<dbReference type="Proteomes" id="UP000307720">
    <property type="component" value="Unassembled WGS sequence"/>
</dbReference>
<gene>
    <name evidence="1" type="ORF">E5357_06245</name>
</gene>
<evidence type="ECO:0000313" key="1">
    <source>
        <dbReference type="EMBL" id="TGX99205.1"/>
    </source>
</evidence>
<organism evidence="1 2">
    <name type="scientific">Hominisplanchenecus murintestinalis</name>
    <dbReference type="NCBI Taxonomy" id="2941517"/>
    <lineage>
        <taxon>Bacteria</taxon>
        <taxon>Bacillati</taxon>
        <taxon>Bacillota</taxon>
        <taxon>Clostridia</taxon>
        <taxon>Lachnospirales</taxon>
        <taxon>Lachnospiraceae</taxon>
        <taxon>Hominisplanchenecus</taxon>
    </lineage>
</organism>
<keyword evidence="2" id="KW-1185">Reference proteome</keyword>
<name>A0AC61R0S8_9FIRM</name>
<protein>
    <submittedName>
        <fullName evidence="1">Uncharacterized protein</fullName>
    </submittedName>
</protein>
<proteinExistence type="predicted"/>
<dbReference type="EMBL" id="SRZB01000009">
    <property type="protein sequence ID" value="TGX99205.1"/>
    <property type="molecule type" value="Genomic_DNA"/>
</dbReference>
<accession>A0AC61R0S8</accession>
<comment type="caution">
    <text evidence="1">The sequence shown here is derived from an EMBL/GenBank/DDBJ whole genome shotgun (WGS) entry which is preliminary data.</text>
</comment>